<feature type="domain" description="Helicase-associated" evidence="1">
    <location>
        <begin position="48"/>
        <end position="103"/>
    </location>
</feature>
<gene>
    <name evidence="2" type="ORF">NVS88_19820</name>
</gene>
<dbReference type="PANTHER" id="PTHR33418">
    <property type="entry name" value="HELICASE-ASSOCIATED"/>
    <property type="match status" value="1"/>
</dbReference>
<dbReference type="AlphaFoldDB" id="A0A9X4RFA1"/>
<name>A0A9X4RFA1_9ACTN</name>
<organism evidence="2 3">
    <name type="scientific">Speluncibacter jeojiensis</name>
    <dbReference type="NCBI Taxonomy" id="2710754"/>
    <lineage>
        <taxon>Bacteria</taxon>
        <taxon>Bacillati</taxon>
        <taxon>Actinomycetota</taxon>
        <taxon>Actinomycetes</taxon>
        <taxon>Mycobacteriales</taxon>
        <taxon>Speluncibacteraceae</taxon>
        <taxon>Speluncibacter</taxon>
    </lineage>
</organism>
<feature type="domain" description="Helicase-associated" evidence="1">
    <location>
        <begin position="249"/>
        <end position="307"/>
    </location>
</feature>
<feature type="domain" description="Helicase-associated" evidence="1">
    <location>
        <begin position="115"/>
        <end position="172"/>
    </location>
</feature>
<dbReference type="Pfam" id="PF03457">
    <property type="entry name" value="HA"/>
    <property type="match status" value="4"/>
</dbReference>
<proteinExistence type="predicted"/>
<comment type="caution">
    <text evidence="2">The sequence shown here is derived from an EMBL/GenBank/DDBJ whole genome shotgun (WGS) entry which is preliminary data.</text>
</comment>
<evidence type="ECO:0000313" key="2">
    <source>
        <dbReference type="EMBL" id="MDG3016805.1"/>
    </source>
</evidence>
<reference evidence="2" key="1">
    <citation type="submission" date="2022-08" db="EMBL/GenBank/DDBJ databases">
        <title>Genome analysis of Corynebacteriales strain.</title>
        <authorList>
            <person name="Lee S.D."/>
        </authorList>
    </citation>
    <scope>NUCLEOTIDE SEQUENCE</scope>
    <source>
        <strain evidence="2">D3-21</strain>
    </source>
</reference>
<dbReference type="EMBL" id="JANRHA010000017">
    <property type="protein sequence ID" value="MDG3016805.1"/>
    <property type="molecule type" value="Genomic_DNA"/>
</dbReference>
<dbReference type="Gene3D" id="6.10.140.530">
    <property type="match status" value="4"/>
</dbReference>
<accession>A0A9X4RFA1</accession>
<dbReference type="InterPro" id="IPR005114">
    <property type="entry name" value="Helicase_assoc"/>
</dbReference>
<evidence type="ECO:0000313" key="3">
    <source>
        <dbReference type="Proteomes" id="UP001152755"/>
    </source>
</evidence>
<dbReference type="RefSeq" id="WP_332520712.1">
    <property type="nucleotide sequence ID" value="NZ_JANRHA010000017.1"/>
</dbReference>
<keyword evidence="3" id="KW-1185">Reference proteome</keyword>
<dbReference type="PANTHER" id="PTHR33418:SF1">
    <property type="entry name" value="HELICASE-ASSOCIATED DOMAIN-CONTAINING PROTEIN"/>
    <property type="match status" value="1"/>
</dbReference>
<dbReference type="Proteomes" id="UP001152755">
    <property type="component" value="Unassembled WGS sequence"/>
</dbReference>
<evidence type="ECO:0000259" key="1">
    <source>
        <dbReference type="Pfam" id="PF03457"/>
    </source>
</evidence>
<feature type="domain" description="Helicase-associated" evidence="1">
    <location>
        <begin position="182"/>
        <end position="239"/>
    </location>
</feature>
<protein>
    <submittedName>
        <fullName evidence="2">Helicase associated domain-containing protein</fullName>
    </submittedName>
</protein>
<sequence length="311" mass="35713">MPLLTAKSRINLGSWVSEQRVNQKKLGDERRAQLEAVPGWSWNSIASSWADKLVVLRAFSEREGHARVPVDHVENGIKLGSWVRTQRKTREKMTTDQRALLEGVAGWTWQSPHVEAWDQHYAAMQTYAGREGHSRVPHRHTEAGLKLGQWVVTQRASRNDMPAERGSLLEEISGWTWDPFADAWAASLDALHSFAEREGHARVPQRHVENEINLGSWVSVQRAKKDQLTDQRRAQLEAIRGWSWNPHADGWAQKYTSLLDFVNREGHARVPYSHVENGIKLGTWVYSRRKKKTSLTTEERARLEALPGWTW</sequence>